<dbReference type="Pfam" id="PF18085">
    <property type="entry name" value="Mak_N_cap"/>
    <property type="match status" value="1"/>
</dbReference>
<evidence type="ECO:0000313" key="17">
    <source>
        <dbReference type="Proteomes" id="UP001442841"/>
    </source>
</evidence>
<evidence type="ECO:0000256" key="6">
    <source>
        <dbReference type="ARBA" id="ARBA00022600"/>
    </source>
</evidence>
<dbReference type="Gene3D" id="3.90.1200.10">
    <property type="match status" value="1"/>
</dbReference>
<evidence type="ECO:0000259" key="15">
    <source>
        <dbReference type="Pfam" id="PF18085"/>
    </source>
</evidence>
<keyword evidence="12" id="KW-0119">Carbohydrate metabolism</keyword>
<evidence type="ECO:0000256" key="13">
    <source>
        <dbReference type="ARBA" id="ARBA00031251"/>
    </source>
</evidence>
<dbReference type="Proteomes" id="UP001442841">
    <property type="component" value="Chromosome"/>
</dbReference>
<keyword evidence="11" id="KW-0320">Glycogen biosynthesis</keyword>
<comment type="similarity">
    <text evidence="2">Belongs to the aminoglycoside phosphotransferase family.</text>
</comment>
<dbReference type="EC" id="2.7.1.175" evidence="4"/>
<evidence type="ECO:0000256" key="2">
    <source>
        <dbReference type="ARBA" id="ARBA00006219"/>
    </source>
</evidence>
<evidence type="ECO:0000313" key="16">
    <source>
        <dbReference type="EMBL" id="XAN07382.1"/>
    </source>
</evidence>
<dbReference type="EMBL" id="CP154795">
    <property type="protein sequence ID" value="XAN07382.1"/>
    <property type="molecule type" value="Genomic_DNA"/>
</dbReference>
<evidence type="ECO:0000256" key="14">
    <source>
        <dbReference type="ARBA" id="ARBA00049067"/>
    </source>
</evidence>
<dbReference type="SUPFAM" id="SSF56112">
    <property type="entry name" value="Protein kinase-like (PK-like)"/>
    <property type="match status" value="1"/>
</dbReference>
<evidence type="ECO:0000256" key="11">
    <source>
        <dbReference type="ARBA" id="ARBA00023056"/>
    </source>
</evidence>
<protein>
    <recommendedName>
        <fullName evidence="5">Maltokinase</fullName>
        <ecNumber evidence="4">2.7.1.175</ecNumber>
    </recommendedName>
    <alternativeName>
        <fullName evidence="13">Maltose-1-phosphate synthase</fullName>
    </alternativeName>
</protein>
<sequence>MPNHQSRLSGVTELIGAKLPAARWFAGRNREATVTGLTALPALTPDLPVVSLEIAEVRYADDPDAMDHYLVPLCYRAPADPAGPGLGIAEHPRLGPVGVHDATADPYAADVLLDLVASDRELVSHGASLRSHLVDGSALRPGLPGRRFGGEQSNTSLMFGDVAMLKFFRRLEAGDNLDIEVHRALGGGPAAGRIATLFGWLDASWIDRDGTIHEADLAMFVEQLPHAVDGWDFALDCLRRGEDFSAYAGSLGRALREVHDGLLGLGGASVRDGVEEAAAMRTRLGTAVAEVDQLSALHGALDSRLSVLEPLDYPAQRVHGDFHLGQVLMVGRDPATRSWRIIDFEGEPLKSFAERRTPDTVWRDVAGMLRSLDYAGAYAIRHEQTDSAFAQEWVSRAREAFVAAYSEDGLDSDQQRILRAYLIDKAVYECRYEARHRPEWLPIPLAALAALAGTDDTFDGGRK</sequence>
<evidence type="ECO:0000256" key="10">
    <source>
        <dbReference type="ARBA" id="ARBA00022840"/>
    </source>
</evidence>
<evidence type="ECO:0000256" key="5">
    <source>
        <dbReference type="ARBA" id="ARBA00013882"/>
    </source>
</evidence>
<evidence type="ECO:0000256" key="4">
    <source>
        <dbReference type="ARBA" id="ARBA00011962"/>
    </source>
</evidence>
<reference evidence="16 17" key="1">
    <citation type="submission" date="2024-04" db="EMBL/GenBank/DDBJ databases">
        <title>Isolation of an actinomycete strain from pig manure.</title>
        <authorList>
            <person name="Gong T."/>
            <person name="Yu Z."/>
            <person name="An M."/>
            <person name="Wei C."/>
            <person name="Yang W."/>
            <person name="Liu L."/>
        </authorList>
    </citation>
    <scope>NUCLEOTIDE SEQUENCE [LARGE SCALE GENOMIC DNA]</scope>
    <source>
        <strain evidence="16 17">ZF39</strain>
    </source>
</reference>
<evidence type="ECO:0000256" key="1">
    <source>
        <dbReference type="ARBA" id="ARBA00004964"/>
    </source>
</evidence>
<keyword evidence="7" id="KW-0808">Transferase</keyword>
<keyword evidence="9" id="KW-0418">Kinase</keyword>
<feature type="domain" description="Maltokinase N-terminal cap" evidence="15">
    <location>
        <begin position="19"/>
        <end position="105"/>
    </location>
</feature>
<proteinExistence type="inferred from homology"/>
<evidence type="ECO:0000256" key="3">
    <source>
        <dbReference type="ARBA" id="ARBA00011245"/>
    </source>
</evidence>
<name>A0ABZ3FRB4_9ACTN</name>
<dbReference type="InterPro" id="IPR011009">
    <property type="entry name" value="Kinase-like_dom_sf"/>
</dbReference>
<evidence type="ECO:0000256" key="12">
    <source>
        <dbReference type="ARBA" id="ARBA00023277"/>
    </source>
</evidence>
<comment type="subunit">
    <text evidence="3">Monomer.</text>
</comment>
<comment type="catalytic activity">
    <reaction evidence="14">
        <text>D-maltose + ATP = alpha-maltose 1-phosphate + ADP + H(+)</text>
        <dbReference type="Rhea" id="RHEA:31915"/>
        <dbReference type="ChEBI" id="CHEBI:15378"/>
        <dbReference type="ChEBI" id="CHEBI:17306"/>
        <dbReference type="ChEBI" id="CHEBI:30616"/>
        <dbReference type="ChEBI" id="CHEBI:63576"/>
        <dbReference type="ChEBI" id="CHEBI:456216"/>
        <dbReference type="EC" id="2.7.1.175"/>
    </reaction>
</comment>
<dbReference type="InterPro" id="IPR040999">
    <property type="entry name" value="Mak_N_cap"/>
</dbReference>
<keyword evidence="8" id="KW-0547">Nucleotide-binding</keyword>
<gene>
    <name evidence="16" type="ORF">AADG42_08765</name>
</gene>
<dbReference type="RefSeq" id="WP_425308838.1">
    <property type="nucleotide sequence ID" value="NZ_CP154795.1"/>
</dbReference>
<keyword evidence="6" id="KW-0321">Glycogen metabolism</keyword>
<keyword evidence="17" id="KW-1185">Reference proteome</keyword>
<evidence type="ECO:0000256" key="8">
    <source>
        <dbReference type="ARBA" id="ARBA00022741"/>
    </source>
</evidence>
<evidence type="ECO:0000256" key="9">
    <source>
        <dbReference type="ARBA" id="ARBA00022777"/>
    </source>
</evidence>
<comment type="pathway">
    <text evidence="1">Glycan biosynthesis; glycogen biosynthesis.</text>
</comment>
<organism evidence="16 17">
    <name type="scientific">Ammonicoccus fulvus</name>
    <dbReference type="NCBI Taxonomy" id="3138240"/>
    <lineage>
        <taxon>Bacteria</taxon>
        <taxon>Bacillati</taxon>
        <taxon>Actinomycetota</taxon>
        <taxon>Actinomycetes</taxon>
        <taxon>Propionibacteriales</taxon>
        <taxon>Propionibacteriaceae</taxon>
        <taxon>Ammonicoccus</taxon>
    </lineage>
</organism>
<accession>A0ABZ3FRB4</accession>
<evidence type="ECO:0000256" key="7">
    <source>
        <dbReference type="ARBA" id="ARBA00022679"/>
    </source>
</evidence>
<keyword evidence="10" id="KW-0067">ATP-binding</keyword>